<evidence type="ECO:0000313" key="5">
    <source>
        <dbReference type="Proteomes" id="UP001160148"/>
    </source>
</evidence>
<organism evidence="4 5">
    <name type="scientific">Macrosiphum euphorbiae</name>
    <name type="common">potato aphid</name>
    <dbReference type="NCBI Taxonomy" id="13131"/>
    <lineage>
        <taxon>Eukaryota</taxon>
        <taxon>Metazoa</taxon>
        <taxon>Ecdysozoa</taxon>
        <taxon>Arthropoda</taxon>
        <taxon>Hexapoda</taxon>
        <taxon>Insecta</taxon>
        <taxon>Pterygota</taxon>
        <taxon>Neoptera</taxon>
        <taxon>Paraneoptera</taxon>
        <taxon>Hemiptera</taxon>
        <taxon>Sternorrhyncha</taxon>
        <taxon>Aphidomorpha</taxon>
        <taxon>Aphidoidea</taxon>
        <taxon>Aphididae</taxon>
        <taxon>Macrosiphini</taxon>
        <taxon>Macrosiphum</taxon>
    </lineage>
</organism>
<dbReference type="AlphaFoldDB" id="A0AAV0Y1C9"/>
<keyword evidence="5" id="KW-1185">Reference proteome</keyword>
<dbReference type="PANTHER" id="PTHR37162:SF1">
    <property type="entry name" value="BED-TYPE DOMAIN-CONTAINING PROTEIN"/>
    <property type="match status" value="1"/>
</dbReference>
<dbReference type="GO" id="GO:0046983">
    <property type="term" value="F:protein dimerization activity"/>
    <property type="evidence" value="ECO:0007669"/>
    <property type="project" value="InterPro"/>
</dbReference>
<feature type="coiled-coil region" evidence="1">
    <location>
        <begin position="689"/>
        <end position="779"/>
    </location>
</feature>
<keyword evidence="1" id="KW-0175">Coiled coil</keyword>
<accession>A0AAV0Y1C9</accession>
<evidence type="ECO:0000259" key="2">
    <source>
        <dbReference type="Pfam" id="PF05699"/>
    </source>
</evidence>
<evidence type="ECO:0000256" key="1">
    <source>
        <dbReference type="SAM" id="Coils"/>
    </source>
</evidence>
<dbReference type="InterPro" id="IPR008906">
    <property type="entry name" value="HATC_C_dom"/>
</dbReference>
<dbReference type="Pfam" id="PF05699">
    <property type="entry name" value="Dimer_Tnp_hAT"/>
    <property type="match status" value="1"/>
</dbReference>
<gene>
    <name evidence="3" type="ORF">MEUPH1_LOCUS12526</name>
    <name evidence="4" type="ORF">MEUPH1_LOCUS27338</name>
</gene>
<name>A0AAV0Y1C9_9HEMI</name>
<evidence type="ECO:0000313" key="4">
    <source>
        <dbReference type="EMBL" id="CAI6373614.1"/>
    </source>
</evidence>
<sequence>MKSMKVKCRVHDEWLTRKDKLGYVISSWATKRNESSVFCAVCLSTFSCEMKGFQAITQHVSTKFHQNNAECKLDSTQLRLIRTHDSAPVSSYSYTEQPIQSSSTSALPISSNVGLRCIKDEAIRAELLWTMKCVWSNYSASSCDGIVNIFKVMFPKGIPDEFSLGKSKFGYYVTEALGPYFRKQLLADASNAYYSLHFDETTNSADFKELQVSIQYWSEHEEKIVFKHLETFFIGKATGDILADNLLNALKNADLPLTKLLMLARDGPNVNKKVQSIINEVVKKKRGTSLLDIGSCNIHIVHNAFRKGLETFGADVGDMVITVNAFFDGWPSRQEAFLDAQIKVNVPQHCFVKHITSRWLTLSTAAKRLQEQWPALEQFFLRDIPKSATPNMKKIVQTAQFKNISNYLKNSFMRAEVAFVIESAAIFERFLLIFQKEEPLIHILFEEVMELTATVLGRVCKPDVLLDLNSVNSHFISSNLLPTNRIKCGDNTEKIILKMKDLDQLHFKTNVRDHFIAAATHLLNKTIIASSATTKHFKCLKPEERKEEKSIRSIIKVARLLPLKISETALSDEWLLLQLDSNLITTSNNSSRIDCYWNNIFNIKNAINECKYPLITKVVKAVLSLSHGSASVERGFSISGQIITPDKVRMKVKTLNAKLNIKSALRAYGGKAELIPITRELLTEAHFAYRKYKSNLEEEKRTAERKEIEKKDIEEEKKRNQLLNEQLVKSQKDIKILEDKYKEAKKNEVSQKNVAEKMIEEANLRLKNAVKKKEFNEIQIAQAMLEGAQTLHKEYKLKEEASAVIKKKIEKRKNNLISSFIEKKQRKD</sequence>
<dbReference type="PANTHER" id="PTHR37162">
    <property type="entry name" value="HAT FAMILY DIMERISATION DOMAINCONTAINING PROTEIN-RELATED"/>
    <property type="match status" value="1"/>
</dbReference>
<dbReference type="InterPro" id="IPR012337">
    <property type="entry name" value="RNaseH-like_sf"/>
</dbReference>
<reference evidence="4 5" key="1">
    <citation type="submission" date="2023-01" db="EMBL/GenBank/DDBJ databases">
        <authorList>
            <person name="Whitehead M."/>
        </authorList>
    </citation>
    <scope>NUCLEOTIDE SEQUENCE [LARGE SCALE GENOMIC DNA]</scope>
</reference>
<evidence type="ECO:0000313" key="3">
    <source>
        <dbReference type="EMBL" id="CAI6356834.1"/>
    </source>
</evidence>
<feature type="domain" description="HAT C-terminal dimerisation" evidence="2">
    <location>
        <begin position="608"/>
        <end position="664"/>
    </location>
</feature>
<protein>
    <recommendedName>
        <fullName evidence="2">HAT C-terminal dimerisation domain-containing protein</fullName>
    </recommendedName>
</protein>
<dbReference type="SUPFAM" id="SSF53098">
    <property type="entry name" value="Ribonuclease H-like"/>
    <property type="match status" value="1"/>
</dbReference>
<dbReference type="EMBL" id="CARXXK010000002">
    <property type="protein sequence ID" value="CAI6356834.1"/>
    <property type="molecule type" value="Genomic_DNA"/>
</dbReference>
<proteinExistence type="predicted"/>
<dbReference type="EMBL" id="CARXXK010001107">
    <property type="protein sequence ID" value="CAI6373614.1"/>
    <property type="molecule type" value="Genomic_DNA"/>
</dbReference>
<comment type="caution">
    <text evidence="4">The sequence shown here is derived from an EMBL/GenBank/DDBJ whole genome shotgun (WGS) entry which is preliminary data.</text>
</comment>
<dbReference type="Proteomes" id="UP001160148">
    <property type="component" value="Unassembled WGS sequence"/>
</dbReference>